<evidence type="ECO:0000256" key="1">
    <source>
        <dbReference type="SAM" id="MobiDB-lite"/>
    </source>
</evidence>
<protein>
    <submittedName>
        <fullName evidence="3">Uncharacterized protein</fullName>
    </submittedName>
</protein>
<dbReference type="RefSeq" id="WP_231511576.1">
    <property type="nucleotide sequence ID" value="NZ_ASRX01000029.1"/>
</dbReference>
<dbReference type="STRING" id="1192034.CAP_3881"/>
<reference evidence="3 4" key="1">
    <citation type="submission" date="2013-05" db="EMBL/GenBank/DDBJ databases">
        <title>Genome assembly of Chondromyces apiculatus DSM 436.</title>
        <authorList>
            <person name="Sharma G."/>
            <person name="Khatri I."/>
            <person name="Kaur C."/>
            <person name="Mayilraj S."/>
            <person name="Subramanian S."/>
        </authorList>
    </citation>
    <scope>NUCLEOTIDE SEQUENCE [LARGE SCALE GENOMIC DNA]</scope>
    <source>
        <strain evidence="3 4">DSM 436</strain>
    </source>
</reference>
<comment type="caution">
    <text evidence="3">The sequence shown here is derived from an EMBL/GenBank/DDBJ whole genome shotgun (WGS) entry which is preliminary data.</text>
</comment>
<dbReference type="AlphaFoldDB" id="A0A017T7R9"/>
<feature type="signal peptide" evidence="2">
    <location>
        <begin position="1"/>
        <end position="28"/>
    </location>
</feature>
<evidence type="ECO:0000313" key="3">
    <source>
        <dbReference type="EMBL" id="EYF04855.1"/>
    </source>
</evidence>
<feature type="region of interest" description="Disordered" evidence="1">
    <location>
        <begin position="25"/>
        <end position="151"/>
    </location>
</feature>
<feature type="chain" id="PRO_5001496415" evidence="2">
    <location>
        <begin position="29"/>
        <end position="361"/>
    </location>
</feature>
<feature type="compositionally biased region" description="Pro residues" evidence="1">
    <location>
        <begin position="103"/>
        <end position="112"/>
    </location>
</feature>
<keyword evidence="4" id="KW-1185">Reference proteome</keyword>
<dbReference type="PROSITE" id="PS51257">
    <property type="entry name" value="PROKAR_LIPOPROTEIN"/>
    <property type="match status" value="1"/>
</dbReference>
<dbReference type="eggNOG" id="ENOG502ZFFV">
    <property type="taxonomic scope" value="Bacteria"/>
</dbReference>
<feature type="compositionally biased region" description="Low complexity" evidence="1">
    <location>
        <begin position="80"/>
        <end position="89"/>
    </location>
</feature>
<proteinExistence type="predicted"/>
<gene>
    <name evidence="3" type="ORF">CAP_3881</name>
</gene>
<keyword evidence="2" id="KW-0732">Signal</keyword>
<sequence>MGRMRRIGLLLVAACSLAVLGCSGSQVAGSGGTTPKSAAEGPSGSEAGGSRDGDVGNGASGEAKAPEAPAPAEPGGADDGLGSASAGPATQGAAGGRAVRPTQPAPAPPPASTPARTDGAGRLSKKESAPPGDEVAATQPPRARPGLGTEWGETRTSRITTAPFVRADPTSPFALVSLSYNDEQGARAMAGLTGFQRTAAQAFTVASGAVQLGLRGEAGQFLSGFTAEGNRFVVGEHGMRYSIVLRNLTSERFECVVSVDGLDVIDGQAAAFPKRGYLLEPNGELVIDGFRQSADEVAAFRFGSVRGSYAGKKHGDTRNVGVIGVALFHERGATLWTPEEIRRRQNANPFPGQFATPPGVP</sequence>
<dbReference type="Proteomes" id="UP000019678">
    <property type="component" value="Unassembled WGS sequence"/>
</dbReference>
<feature type="compositionally biased region" description="Polar residues" evidence="1">
    <location>
        <begin position="25"/>
        <end position="36"/>
    </location>
</feature>
<organism evidence="3 4">
    <name type="scientific">Chondromyces apiculatus DSM 436</name>
    <dbReference type="NCBI Taxonomy" id="1192034"/>
    <lineage>
        <taxon>Bacteria</taxon>
        <taxon>Pseudomonadati</taxon>
        <taxon>Myxococcota</taxon>
        <taxon>Polyangia</taxon>
        <taxon>Polyangiales</taxon>
        <taxon>Polyangiaceae</taxon>
        <taxon>Chondromyces</taxon>
    </lineage>
</organism>
<evidence type="ECO:0000313" key="4">
    <source>
        <dbReference type="Proteomes" id="UP000019678"/>
    </source>
</evidence>
<name>A0A017T7R9_9BACT</name>
<evidence type="ECO:0000256" key="2">
    <source>
        <dbReference type="SAM" id="SignalP"/>
    </source>
</evidence>
<accession>A0A017T7R9</accession>
<dbReference type="EMBL" id="ASRX01000029">
    <property type="protein sequence ID" value="EYF04855.1"/>
    <property type="molecule type" value="Genomic_DNA"/>
</dbReference>